<dbReference type="PROSITE" id="PS50262">
    <property type="entry name" value="G_PROTEIN_RECEP_F1_2"/>
    <property type="match status" value="1"/>
</dbReference>
<feature type="transmembrane region" description="Helical" evidence="9">
    <location>
        <begin position="143"/>
        <end position="163"/>
    </location>
</feature>
<feature type="transmembrane region" description="Helical" evidence="9">
    <location>
        <begin position="277"/>
        <end position="295"/>
    </location>
</feature>
<dbReference type="AlphaFoldDB" id="A0AAZ3PX25"/>
<keyword evidence="5 9" id="KW-0472">Membrane</keyword>
<evidence type="ECO:0000256" key="8">
    <source>
        <dbReference type="SAM" id="MobiDB-lite"/>
    </source>
</evidence>
<dbReference type="PANTHER" id="PTHR10489">
    <property type="entry name" value="CELL ADHESION MOLECULE"/>
    <property type="match status" value="1"/>
</dbReference>
<evidence type="ECO:0000256" key="2">
    <source>
        <dbReference type="ARBA" id="ARBA00022692"/>
    </source>
</evidence>
<evidence type="ECO:0000256" key="4">
    <source>
        <dbReference type="ARBA" id="ARBA00023040"/>
    </source>
</evidence>
<reference evidence="12" key="1">
    <citation type="journal article" date="2018" name="PLoS ONE">
        <title>Chinook salmon (Oncorhynchus tshawytscha) genome and transcriptome.</title>
        <authorList>
            <person name="Christensen K.A."/>
            <person name="Leong J.S."/>
            <person name="Sakhrani D."/>
            <person name="Biagi C.A."/>
            <person name="Minkley D.R."/>
            <person name="Withler R.E."/>
            <person name="Rondeau E.B."/>
            <person name="Koop B.F."/>
            <person name="Devlin R.H."/>
        </authorList>
    </citation>
    <scope>NUCLEOTIDE SEQUENCE [LARGE SCALE GENOMIC DNA]</scope>
</reference>
<dbReference type="GO" id="GO:0019957">
    <property type="term" value="F:C-C chemokine binding"/>
    <property type="evidence" value="ECO:0007669"/>
    <property type="project" value="TreeGrafter"/>
</dbReference>
<proteinExistence type="predicted"/>
<evidence type="ECO:0000259" key="10">
    <source>
        <dbReference type="PROSITE" id="PS50262"/>
    </source>
</evidence>
<reference evidence="11" key="3">
    <citation type="submission" date="2025-09" db="UniProtKB">
        <authorList>
            <consortium name="Ensembl"/>
        </authorList>
    </citation>
    <scope>IDENTIFICATION</scope>
</reference>
<dbReference type="InterPro" id="IPR000276">
    <property type="entry name" value="GPCR_Rhodpsn"/>
</dbReference>
<feature type="transmembrane region" description="Helical" evidence="9">
    <location>
        <begin position="327"/>
        <end position="346"/>
    </location>
</feature>
<dbReference type="Gene3D" id="1.20.1070.10">
    <property type="entry name" value="Rhodopsin 7-helix transmembrane proteins"/>
    <property type="match status" value="1"/>
</dbReference>
<dbReference type="GO" id="GO:0007204">
    <property type="term" value="P:positive regulation of cytosolic calcium ion concentration"/>
    <property type="evidence" value="ECO:0007669"/>
    <property type="project" value="TreeGrafter"/>
</dbReference>
<evidence type="ECO:0000313" key="12">
    <source>
        <dbReference type="Proteomes" id="UP000694402"/>
    </source>
</evidence>
<dbReference type="Proteomes" id="UP000694402">
    <property type="component" value="Unassembled WGS sequence"/>
</dbReference>
<dbReference type="PANTHER" id="PTHR10489:SF671">
    <property type="entry name" value="C-X-C CHEMOKINE RECEPTOR TYPE 3"/>
    <property type="match status" value="1"/>
</dbReference>
<keyword evidence="4" id="KW-0297">G-protein coupled receptor</keyword>
<feature type="transmembrane region" description="Helical" evidence="9">
    <location>
        <begin position="240"/>
        <end position="265"/>
    </location>
</feature>
<dbReference type="GO" id="GO:0006955">
    <property type="term" value="P:immune response"/>
    <property type="evidence" value="ECO:0007669"/>
    <property type="project" value="TreeGrafter"/>
</dbReference>
<dbReference type="GO" id="GO:0060326">
    <property type="term" value="P:cell chemotaxis"/>
    <property type="evidence" value="ECO:0007669"/>
    <property type="project" value="TreeGrafter"/>
</dbReference>
<keyword evidence="7" id="KW-0807">Transducer</keyword>
<dbReference type="GO" id="GO:0016493">
    <property type="term" value="F:C-C chemokine receptor activity"/>
    <property type="evidence" value="ECO:0007669"/>
    <property type="project" value="TreeGrafter"/>
</dbReference>
<keyword evidence="12" id="KW-1185">Reference proteome</keyword>
<keyword evidence="6" id="KW-0675">Receptor</keyword>
<dbReference type="SUPFAM" id="SSF81321">
    <property type="entry name" value="Family A G protein-coupled receptor-like"/>
    <property type="match status" value="1"/>
</dbReference>
<evidence type="ECO:0000256" key="6">
    <source>
        <dbReference type="ARBA" id="ARBA00023170"/>
    </source>
</evidence>
<evidence type="ECO:0000256" key="5">
    <source>
        <dbReference type="ARBA" id="ARBA00023136"/>
    </source>
</evidence>
<dbReference type="GO" id="GO:0009897">
    <property type="term" value="C:external side of plasma membrane"/>
    <property type="evidence" value="ECO:0007669"/>
    <property type="project" value="TreeGrafter"/>
</dbReference>
<dbReference type="Pfam" id="PF00001">
    <property type="entry name" value="7tm_1"/>
    <property type="match status" value="1"/>
</dbReference>
<feature type="transmembrane region" description="Helical" evidence="9">
    <location>
        <begin position="75"/>
        <end position="96"/>
    </location>
</feature>
<organism evidence="11 12">
    <name type="scientific">Oncorhynchus tshawytscha</name>
    <name type="common">Chinook salmon</name>
    <name type="synonym">Salmo tshawytscha</name>
    <dbReference type="NCBI Taxonomy" id="74940"/>
    <lineage>
        <taxon>Eukaryota</taxon>
        <taxon>Metazoa</taxon>
        <taxon>Chordata</taxon>
        <taxon>Craniata</taxon>
        <taxon>Vertebrata</taxon>
        <taxon>Euteleostomi</taxon>
        <taxon>Actinopterygii</taxon>
        <taxon>Neopterygii</taxon>
        <taxon>Teleostei</taxon>
        <taxon>Protacanthopterygii</taxon>
        <taxon>Salmoniformes</taxon>
        <taxon>Salmonidae</taxon>
        <taxon>Salmoninae</taxon>
        <taxon>Oncorhynchus</taxon>
    </lineage>
</organism>
<dbReference type="Ensembl" id="ENSOTST00005156699.1">
    <property type="protein sequence ID" value="ENSOTSP00005120349.1"/>
    <property type="gene ID" value="ENSOTSG00005070340.1"/>
</dbReference>
<dbReference type="InterPro" id="IPR017452">
    <property type="entry name" value="GPCR_Rhodpsn_7TM"/>
</dbReference>
<feature type="compositionally biased region" description="Polar residues" evidence="8">
    <location>
        <begin position="394"/>
        <end position="407"/>
    </location>
</feature>
<evidence type="ECO:0000256" key="7">
    <source>
        <dbReference type="ARBA" id="ARBA00023224"/>
    </source>
</evidence>
<keyword evidence="3 9" id="KW-1133">Transmembrane helix</keyword>
<feature type="region of interest" description="Disordered" evidence="8">
    <location>
        <begin position="385"/>
        <end position="407"/>
    </location>
</feature>
<feature type="transmembrane region" description="Helical" evidence="9">
    <location>
        <begin position="108"/>
        <end position="128"/>
    </location>
</feature>
<dbReference type="CDD" id="cd15180">
    <property type="entry name" value="7tmA_CXCR3"/>
    <property type="match status" value="1"/>
</dbReference>
<protein>
    <recommendedName>
        <fullName evidence="10">G-protein coupled receptors family 1 profile domain-containing protein</fullName>
    </recommendedName>
</protein>
<evidence type="ECO:0000313" key="11">
    <source>
        <dbReference type="Ensembl" id="ENSOTSP00005120349.1"/>
    </source>
</evidence>
<accession>A0AAZ3PX25</accession>
<feature type="domain" description="G-protein coupled receptors family 1 profile" evidence="10">
    <location>
        <begin position="87"/>
        <end position="345"/>
    </location>
</feature>
<feature type="transmembrane region" description="Helical" evidence="9">
    <location>
        <begin position="183"/>
        <end position="201"/>
    </location>
</feature>
<dbReference type="InterPro" id="IPR050119">
    <property type="entry name" value="CCR1-9-like"/>
</dbReference>
<dbReference type="PRINTS" id="PR00237">
    <property type="entry name" value="GPCRRHODOPSN"/>
</dbReference>
<dbReference type="GeneTree" id="ENSGT01050000244848"/>
<gene>
    <name evidence="11" type="primary">CXCR3</name>
</gene>
<comment type="subcellular location">
    <subcellularLocation>
        <location evidence="1">Membrane</location>
    </subcellularLocation>
</comment>
<dbReference type="GO" id="GO:0019722">
    <property type="term" value="P:calcium-mediated signaling"/>
    <property type="evidence" value="ECO:0007669"/>
    <property type="project" value="TreeGrafter"/>
</dbReference>
<evidence type="ECO:0000256" key="1">
    <source>
        <dbReference type="ARBA" id="ARBA00004370"/>
    </source>
</evidence>
<evidence type="ECO:0000256" key="3">
    <source>
        <dbReference type="ARBA" id="ARBA00022989"/>
    </source>
</evidence>
<sequence>MKAYLGATCAPLYGTPNHGRMILYVTFRMTDMDLDLGGIFVENSTYNYDGDYVYKEECSPEDGVGVRFGTVFLPMLYSLTMVLGLVGNVLVLVVLVQRRQSWSVMDTFILHLGLADTLLLVTLPLWAVQATGEWSFGTPLCKITGAMFTINFYCSIFLLACIILDRYLSMVHTVQMYSRRKPWMVQASCLSVWLLSILLSIPDWHFLESVRDTRRDKQECVHNYPSLSQSGFDWRLVSRLLYHTVGFLLPSAVLLFCYSCILLQLQHGSQGLQKQRAVRVILALVLVFFLCWTPYNITLMVDTFQGRPGEPVSGSCENGRTALENSLVVTFALACLHACLNPVLHLRLCRNFRRRVLDMVRCVEGVQNDPKLSLWDSGVVEDSPDQAEEMGTLNPMTTMGQVQSTQS</sequence>
<name>A0AAZ3PX25_ONCTS</name>
<reference evidence="11" key="2">
    <citation type="submission" date="2025-08" db="UniProtKB">
        <authorList>
            <consortium name="Ensembl"/>
        </authorList>
    </citation>
    <scope>IDENTIFICATION</scope>
</reference>
<keyword evidence="2 9" id="KW-0812">Transmembrane</keyword>
<evidence type="ECO:0000256" key="9">
    <source>
        <dbReference type="SAM" id="Phobius"/>
    </source>
</evidence>